<dbReference type="Proteomes" id="UP001064489">
    <property type="component" value="Chromosome 13"/>
</dbReference>
<dbReference type="GO" id="GO:0016929">
    <property type="term" value="F:deSUMOylase activity"/>
    <property type="evidence" value="ECO:0007669"/>
    <property type="project" value="TreeGrafter"/>
</dbReference>
<dbReference type="PANTHER" id="PTHR12606:SF136">
    <property type="entry name" value="ULP1 PROTEASE FAMILY PROTEIN"/>
    <property type="match status" value="1"/>
</dbReference>
<keyword evidence="8" id="KW-1185">Reference proteome</keyword>
<dbReference type="GO" id="GO:0006508">
    <property type="term" value="P:proteolysis"/>
    <property type="evidence" value="ECO:0007669"/>
    <property type="project" value="UniProtKB-KW"/>
</dbReference>
<sequence>MRVLKGIDGYDSLCPDSLDLEVIPDEALAGIHMYGWDGKFGEVMDAVQSLRVDVMEAIRKSDEKRDQQHQELLDMIRALQGQGQGQGQGQTSQSRMDGPPFDDHHGDFSPTGRTGTHQHGIDPHITHKQAPTTEAHTADTVSDHPGHVMTERTEVPGGLLVRELPGGSVPHVLPYDLAHGSSSQCTPPPVDPSAVRPLKRSRRNSPTHQRDTGRESDTRRDRSSSERSPSQGDTRREISSSHHSPPHRNTRRHRSSSQRSPLHRNPQRQRSSSLRTPPVESSSGACSPPQIQCQLRVRRPGWQLMTPYTDPYRPKKPRTRPASSVHAFKPYDLLDPDHVTAYQAYKRNTTGELYHIDAYLLILRKRQRAYPTVYVQRVNVLDSQFYSWLDIQWERMFGSGVAAPPKEWSMLKHKWHDDDLKTVRGLVPSGNRPLHAVDWVMIPCNLGRNHWVLANVDLTQGKIYLLDPFRQEVTWEYRNKQVACLRWFKPSMLHQVEFHSNRTKDDVTYSLSKKAFRMSIMDGSRGVPQLHQGGNCGAHTLRLAEYLLANKKEFDWKEEDMGTIREKMAVEVYCNSLHNTVV</sequence>
<feature type="compositionally biased region" description="Basic residues" evidence="5">
    <location>
        <begin position="244"/>
        <end position="267"/>
    </location>
</feature>
<dbReference type="Pfam" id="PF02902">
    <property type="entry name" value="Peptidase_C48"/>
    <property type="match status" value="1"/>
</dbReference>
<dbReference type="AlphaFoldDB" id="A0AAD5JH21"/>
<dbReference type="EMBL" id="JAJSOW010000002">
    <property type="protein sequence ID" value="KAI9198865.1"/>
    <property type="molecule type" value="Genomic_DNA"/>
</dbReference>
<evidence type="ECO:0000256" key="4">
    <source>
        <dbReference type="ARBA" id="ARBA00022807"/>
    </source>
</evidence>
<dbReference type="GO" id="GO:0005634">
    <property type="term" value="C:nucleus"/>
    <property type="evidence" value="ECO:0007669"/>
    <property type="project" value="TreeGrafter"/>
</dbReference>
<evidence type="ECO:0000313" key="7">
    <source>
        <dbReference type="EMBL" id="KAI9198865.1"/>
    </source>
</evidence>
<evidence type="ECO:0000313" key="8">
    <source>
        <dbReference type="Proteomes" id="UP001064489"/>
    </source>
</evidence>
<dbReference type="InterPro" id="IPR038765">
    <property type="entry name" value="Papain-like_cys_pep_sf"/>
</dbReference>
<dbReference type="PANTHER" id="PTHR12606">
    <property type="entry name" value="SENTRIN/SUMO-SPECIFIC PROTEASE"/>
    <property type="match status" value="1"/>
</dbReference>
<dbReference type="PROSITE" id="PS50600">
    <property type="entry name" value="ULP_PROTEASE"/>
    <property type="match status" value="1"/>
</dbReference>
<feature type="compositionally biased region" description="Polar residues" evidence="5">
    <location>
        <begin position="268"/>
        <end position="292"/>
    </location>
</feature>
<evidence type="ECO:0000256" key="5">
    <source>
        <dbReference type="SAM" id="MobiDB-lite"/>
    </source>
</evidence>
<evidence type="ECO:0000259" key="6">
    <source>
        <dbReference type="PROSITE" id="PS50600"/>
    </source>
</evidence>
<dbReference type="Gene3D" id="3.40.395.10">
    <property type="entry name" value="Adenoviral Proteinase, Chain A"/>
    <property type="match status" value="1"/>
</dbReference>
<comment type="similarity">
    <text evidence="1">Belongs to the peptidase C48 family.</text>
</comment>
<feature type="domain" description="Ubiquitin-like protease family profile" evidence="6">
    <location>
        <begin position="324"/>
        <end position="547"/>
    </location>
</feature>
<protein>
    <recommendedName>
        <fullName evidence="6">Ubiquitin-like protease family profile domain-containing protein</fullName>
    </recommendedName>
</protein>
<dbReference type="SUPFAM" id="SSF54001">
    <property type="entry name" value="Cysteine proteinases"/>
    <property type="match status" value="1"/>
</dbReference>
<keyword evidence="2" id="KW-0645">Protease</keyword>
<comment type="caution">
    <text evidence="7">The sequence shown here is derived from an EMBL/GenBank/DDBJ whole genome shotgun (WGS) entry which is preliminary data.</text>
</comment>
<dbReference type="InterPro" id="IPR003653">
    <property type="entry name" value="Peptidase_C48_C"/>
</dbReference>
<feature type="region of interest" description="Disordered" evidence="5">
    <location>
        <begin position="172"/>
        <end position="292"/>
    </location>
</feature>
<evidence type="ECO:0000256" key="1">
    <source>
        <dbReference type="ARBA" id="ARBA00005234"/>
    </source>
</evidence>
<keyword evidence="3" id="KW-0378">Hydrolase</keyword>
<feature type="compositionally biased region" description="Basic and acidic residues" evidence="5">
    <location>
        <begin position="141"/>
        <end position="150"/>
    </location>
</feature>
<name>A0AAD5JH21_ACENE</name>
<dbReference type="GO" id="GO:0016926">
    <property type="term" value="P:protein desumoylation"/>
    <property type="evidence" value="ECO:0007669"/>
    <property type="project" value="TreeGrafter"/>
</dbReference>
<gene>
    <name evidence="7" type="ORF">LWI28_023362</name>
</gene>
<feature type="region of interest" description="Disordered" evidence="5">
    <location>
        <begin position="81"/>
        <end position="150"/>
    </location>
</feature>
<evidence type="ECO:0000256" key="3">
    <source>
        <dbReference type="ARBA" id="ARBA00022801"/>
    </source>
</evidence>
<reference evidence="7 8" key="1">
    <citation type="journal article" date="2022" name="Plant J.">
        <title>Strategies of tolerance reflected in two North American maple genomes.</title>
        <authorList>
            <person name="McEvoy S.L."/>
            <person name="Sezen U.U."/>
            <person name="Trouern-Trend A."/>
            <person name="McMahon S.M."/>
            <person name="Schaberg P.G."/>
            <person name="Yang J."/>
            <person name="Wegrzyn J.L."/>
            <person name="Swenson N.G."/>
        </authorList>
    </citation>
    <scope>NUCLEOTIDE SEQUENCE [LARGE SCALE GENOMIC DNA]</scope>
    <source>
        <strain evidence="7">91603</strain>
    </source>
</reference>
<feature type="compositionally biased region" description="Basic and acidic residues" evidence="5">
    <location>
        <begin position="208"/>
        <end position="225"/>
    </location>
</feature>
<organism evidence="7 8">
    <name type="scientific">Acer negundo</name>
    <name type="common">Box elder</name>
    <dbReference type="NCBI Taxonomy" id="4023"/>
    <lineage>
        <taxon>Eukaryota</taxon>
        <taxon>Viridiplantae</taxon>
        <taxon>Streptophyta</taxon>
        <taxon>Embryophyta</taxon>
        <taxon>Tracheophyta</taxon>
        <taxon>Spermatophyta</taxon>
        <taxon>Magnoliopsida</taxon>
        <taxon>eudicotyledons</taxon>
        <taxon>Gunneridae</taxon>
        <taxon>Pentapetalae</taxon>
        <taxon>rosids</taxon>
        <taxon>malvids</taxon>
        <taxon>Sapindales</taxon>
        <taxon>Sapindaceae</taxon>
        <taxon>Hippocastanoideae</taxon>
        <taxon>Acereae</taxon>
        <taxon>Acer</taxon>
    </lineage>
</organism>
<accession>A0AAD5JH21</accession>
<keyword evidence="4" id="KW-0788">Thiol protease</keyword>
<proteinExistence type="inferred from homology"/>
<evidence type="ECO:0000256" key="2">
    <source>
        <dbReference type="ARBA" id="ARBA00022670"/>
    </source>
</evidence>